<evidence type="ECO:0008006" key="5">
    <source>
        <dbReference type="Google" id="ProtNLM"/>
    </source>
</evidence>
<dbReference type="EMBL" id="JAULSN010000001">
    <property type="protein sequence ID" value="KAK3384712.1"/>
    <property type="molecule type" value="Genomic_DNA"/>
</dbReference>
<reference evidence="3" key="1">
    <citation type="journal article" date="2023" name="Mol. Phylogenet. Evol.">
        <title>Genome-scale phylogeny and comparative genomics of the fungal order Sordariales.</title>
        <authorList>
            <person name="Hensen N."/>
            <person name="Bonometti L."/>
            <person name="Westerberg I."/>
            <person name="Brannstrom I.O."/>
            <person name="Guillou S."/>
            <person name="Cros-Aarteil S."/>
            <person name="Calhoun S."/>
            <person name="Haridas S."/>
            <person name="Kuo A."/>
            <person name="Mondo S."/>
            <person name="Pangilinan J."/>
            <person name="Riley R."/>
            <person name="LaButti K."/>
            <person name="Andreopoulos B."/>
            <person name="Lipzen A."/>
            <person name="Chen C."/>
            <person name="Yan M."/>
            <person name="Daum C."/>
            <person name="Ng V."/>
            <person name="Clum A."/>
            <person name="Steindorff A."/>
            <person name="Ohm R.A."/>
            <person name="Martin F."/>
            <person name="Silar P."/>
            <person name="Natvig D.O."/>
            <person name="Lalanne C."/>
            <person name="Gautier V."/>
            <person name="Ament-Velasquez S.L."/>
            <person name="Kruys A."/>
            <person name="Hutchinson M.I."/>
            <person name="Powell A.J."/>
            <person name="Barry K."/>
            <person name="Miller A.N."/>
            <person name="Grigoriev I.V."/>
            <person name="Debuchy R."/>
            <person name="Gladieux P."/>
            <person name="Hiltunen Thoren M."/>
            <person name="Johannesson H."/>
        </authorList>
    </citation>
    <scope>NUCLEOTIDE SEQUENCE</scope>
    <source>
        <strain evidence="3">CBS 958.72</strain>
    </source>
</reference>
<protein>
    <recommendedName>
        <fullName evidence="5">Transmembrane protein</fullName>
    </recommendedName>
</protein>
<dbReference type="PANTHER" id="PTHR35041">
    <property type="entry name" value="MEDIATOR OF RNA POLYMERASE II TRANSCRIPTION SUBUNIT 1"/>
    <property type="match status" value="1"/>
</dbReference>
<proteinExistence type="predicted"/>
<evidence type="ECO:0000256" key="2">
    <source>
        <dbReference type="SAM" id="Phobius"/>
    </source>
</evidence>
<evidence type="ECO:0000256" key="1">
    <source>
        <dbReference type="SAM" id="MobiDB-lite"/>
    </source>
</evidence>
<name>A0AAE0TZ14_9PEZI</name>
<gene>
    <name evidence="3" type="ORF">B0T24DRAFT_674450</name>
</gene>
<keyword evidence="2" id="KW-0472">Membrane</keyword>
<feature type="compositionally biased region" description="Basic and acidic residues" evidence="1">
    <location>
        <begin position="57"/>
        <end position="71"/>
    </location>
</feature>
<feature type="transmembrane region" description="Helical" evidence="2">
    <location>
        <begin position="533"/>
        <end position="557"/>
    </location>
</feature>
<feature type="region of interest" description="Disordered" evidence="1">
    <location>
        <begin position="1"/>
        <end position="20"/>
    </location>
</feature>
<comment type="caution">
    <text evidence="3">The sequence shown here is derived from an EMBL/GenBank/DDBJ whole genome shotgun (WGS) entry which is preliminary data.</text>
</comment>
<dbReference type="AlphaFoldDB" id="A0AAE0TZ14"/>
<feature type="region of interest" description="Disordered" evidence="1">
    <location>
        <begin position="27"/>
        <end position="82"/>
    </location>
</feature>
<feature type="compositionally biased region" description="Low complexity" evidence="1">
    <location>
        <begin position="1"/>
        <end position="13"/>
    </location>
</feature>
<keyword evidence="2" id="KW-1133">Transmembrane helix</keyword>
<sequence>MTTPYYSTGTSGTQSVAECAEKEKPAAIGYGSSESAKAQQHETEKAEKPEMAVSCSTREEHVETTVSDKESNSTPSSSSPPRNEHHHFYYVALDTTVAGSQWPLQVGVFLAFITQRCFVNAALVAYKQCAWRMLNRKAFKLSTIDRLLEASRDPSQPLSTELLTKATMQIVLAAVCWLLPLSAIASPSALTVIPGGLVSHETCPSVASLNFSREDDGPYTETTVDGSTTIGLWDYLDGTETPVYSQPAYDFMRLAAMRLPSNNDPPSPHNPCPGANCTMTISFDGPAYQCEEKDGFDKTTPQRLDDMPPSGNFIYTCIFPPKNATGGLDDFGIPAEWPLVDGEPSFSGNWGTFTESYPIWIGYVSNTTRPWNGINANLWPWELKRNVLKCVLNHATYTVDLAFEAGGQIVKDTRLDFRGPVLPAGESMSPLNAAYKKFSAYHAISLHFRNFISSAIIQVNSSIGPFLASNIAQTNLVEPMTYLPVDNFARKLENKFTQLVLAVMSESRFNPAFNVSVPCTVRVAVQRWEYRPFWLAVSYGVGAAVALAAVAAGSYAFRANRYGVDTSLSTVVAMTRNQELDELMDGCSLGRAPLPSRVLRKRLRFGDITELTAAARSNSDARPVRRAGFGSEAAVRPIAVGAKYD</sequence>
<reference evidence="3" key="2">
    <citation type="submission" date="2023-06" db="EMBL/GenBank/DDBJ databases">
        <authorList>
            <consortium name="Lawrence Berkeley National Laboratory"/>
            <person name="Haridas S."/>
            <person name="Hensen N."/>
            <person name="Bonometti L."/>
            <person name="Westerberg I."/>
            <person name="Brannstrom I.O."/>
            <person name="Guillou S."/>
            <person name="Cros-Aarteil S."/>
            <person name="Calhoun S."/>
            <person name="Kuo A."/>
            <person name="Mondo S."/>
            <person name="Pangilinan J."/>
            <person name="Riley R."/>
            <person name="Labutti K."/>
            <person name="Andreopoulos B."/>
            <person name="Lipzen A."/>
            <person name="Chen C."/>
            <person name="Yanf M."/>
            <person name="Daum C."/>
            <person name="Ng V."/>
            <person name="Clum A."/>
            <person name="Steindorff A."/>
            <person name="Ohm R."/>
            <person name="Martin F."/>
            <person name="Silar P."/>
            <person name="Natvig D."/>
            <person name="Lalanne C."/>
            <person name="Gautier V."/>
            <person name="Ament-Velasquez S.L."/>
            <person name="Kruys A."/>
            <person name="Hutchinson M.I."/>
            <person name="Powell A.J."/>
            <person name="Barry K."/>
            <person name="Miller A.N."/>
            <person name="Grigoriev I.V."/>
            <person name="Debuchy R."/>
            <person name="Gladieux P."/>
            <person name="Thoren M.H."/>
            <person name="Johannesson H."/>
        </authorList>
    </citation>
    <scope>NUCLEOTIDE SEQUENCE</scope>
    <source>
        <strain evidence="3">CBS 958.72</strain>
    </source>
</reference>
<keyword evidence="4" id="KW-1185">Reference proteome</keyword>
<organism evidence="3 4">
    <name type="scientific">Lasiosphaeria ovina</name>
    <dbReference type="NCBI Taxonomy" id="92902"/>
    <lineage>
        <taxon>Eukaryota</taxon>
        <taxon>Fungi</taxon>
        <taxon>Dikarya</taxon>
        <taxon>Ascomycota</taxon>
        <taxon>Pezizomycotina</taxon>
        <taxon>Sordariomycetes</taxon>
        <taxon>Sordariomycetidae</taxon>
        <taxon>Sordariales</taxon>
        <taxon>Lasiosphaeriaceae</taxon>
        <taxon>Lasiosphaeria</taxon>
    </lineage>
</organism>
<evidence type="ECO:0000313" key="4">
    <source>
        <dbReference type="Proteomes" id="UP001287356"/>
    </source>
</evidence>
<accession>A0AAE0TZ14</accession>
<evidence type="ECO:0000313" key="3">
    <source>
        <dbReference type="EMBL" id="KAK3384712.1"/>
    </source>
</evidence>
<keyword evidence="2" id="KW-0812">Transmembrane</keyword>
<feature type="compositionally biased region" description="Basic and acidic residues" evidence="1">
    <location>
        <begin position="39"/>
        <end position="50"/>
    </location>
</feature>
<dbReference type="PANTHER" id="PTHR35041:SF3">
    <property type="entry name" value="FORMYLMETHIONINE DEFORMYLASE-LIKE PROTEIN"/>
    <property type="match status" value="1"/>
</dbReference>
<dbReference type="Proteomes" id="UP001287356">
    <property type="component" value="Unassembled WGS sequence"/>
</dbReference>
<feature type="compositionally biased region" description="Low complexity" evidence="1">
    <location>
        <begin position="72"/>
        <end position="81"/>
    </location>
</feature>